<dbReference type="Proteomes" id="UP000813462">
    <property type="component" value="Unassembled WGS sequence"/>
</dbReference>
<dbReference type="GO" id="GO:0005884">
    <property type="term" value="C:actin filament"/>
    <property type="evidence" value="ECO:0007669"/>
    <property type="project" value="TreeGrafter"/>
</dbReference>
<gene>
    <name evidence="5" type="ORF">FEM48_Zijuj12G0032100</name>
</gene>
<dbReference type="InterPro" id="IPR039959">
    <property type="entry name" value="Fimbrin/Plastin"/>
</dbReference>
<dbReference type="GO" id="GO:0051017">
    <property type="term" value="P:actin filament bundle assembly"/>
    <property type="evidence" value="ECO:0007669"/>
    <property type="project" value="InterPro"/>
</dbReference>
<keyword evidence="3" id="KW-0009">Actin-binding</keyword>
<dbReference type="Gene3D" id="1.10.418.10">
    <property type="entry name" value="Calponin-like domain"/>
    <property type="match status" value="1"/>
</dbReference>
<evidence type="ECO:0000313" key="5">
    <source>
        <dbReference type="EMBL" id="KAH7511899.1"/>
    </source>
</evidence>
<keyword evidence="2" id="KW-0677">Repeat</keyword>
<dbReference type="GO" id="GO:0051015">
    <property type="term" value="F:actin filament binding"/>
    <property type="evidence" value="ECO:0007669"/>
    <property type="project" value="InterPro"/>
</dbReference>
<dbReference type="SUPFAM" id="SSF47576">
    <property type="entry name" value="Calponin-homology domain, CH-domain"/>
    <property type="match status" value="1"/>
</dbReference>
<dbReference type="PANTHER" id="PTHR19961">
    <property type="entry name" value="FIMBRIN/PLASTIN"/>
    <property type="match status" value="1"/>
</dbReference>
<accession>A0A978UAV6</accession>
<name>A0A978UAV6_ZIZJJ</name>
<dbReference type="GO" id="GO:0005737">
    <property type="term" value="C:cytoplasm"/>
    <property type="evidence" value="ECO:0007669"/>
    <property type="project" value="TreeGrafter"/>
</dbReference>
<dbReference type="AlphaFoldDB" id="A0A978UAV6"/>
<dbReference type="GO" id="GO:0051639">
    <property type="term" value="P:actin filament network formation"/>
    <property type="evidence" value="ECO:0007669"/>
    <property type="project" value="TreeGrafter"/>
</dbReference>
<evidence type="ECO:0000313" key="6">
    <source>
        <dbReference type="Proteomes" id="UP000813462"/>
    </source>
</evidence>
<sequence>MFCRWSSVVDERAINNTKGFLNQWLRNENHTLFLNSAKAIGCTVVNIGTQDLVEARDVEELKRLPPEKVLLKWMNFHA</sequence>
<proteinExistence type="predicted"/>
<dbReference type="PROSITE" id="PS50021">
    <property type="entry name" value="CH"/>
    <property type="match status" value="1"/>
</dbReference>
<evidence type="ECO:0000259" key="4">
    <source>
        <dbReference type="PROSITE" id="PS50021"/>
    </source>
</evidence>
<organism evidence="5 6">
    <name type="scientific">Ziziphus jujuba var. spinosa</name>
    <dbReference type="NCBI Taxonomy" id="714518"/>
    <lineage>
        <taxon>Eukaryota</taxon>
        <taxon>Viridiplantae</taxon>
        <taxon>Streptophyta</taxon>
        <taxon>Embryophyta</taxon>
        <taxon>Tracheophyta</taxon>
        <taxon>Spermatophyta</taxon>
        <taxon>Magnoliopsida</taxon>
        <taxon>eudicotyledons</taxon>
        <taxon>Gunneridae</taxon>
        <taxon>Pentapetalae</taxon>
        <taxon>rosids</taxon>
        <taxon>fabids</taxon>
        <taxon>Rosales</taxon>
        <taxon>Rhamnaceae</taxon>
        <taxon>Paliureae</taxon>
        <taxon>Ziziphus</taxon>
    </lineage>
</organism>
<dbReference type="InterPro" id="IPR001715">
    <property type="entry name" value="CH_dom"/>
</dbReference>
<feature type="domain" description="Calponin-homology (CH)" evidence="4">
    <location>
        <begin position="1"/>
        <end position="78"/>
    </location>
</feature>
<evidence type="ECO:0000256" key="1">
    <source>
        <dbReference type="ARBA" id="ARBA00011385"/>
    </source>
</evidence>
<dbReference type="InterPro" id="IPR036872">
    <property type="entry name" value="CH_dom_sf"/>
</dbReference>
<evidence type="ECO:0000256" key="2">
    <source>
        <dbReference type="ARBA" id="ARBA00022737"/>
    </source>
</evidence>
<reference evidence="5" key="1">
    <citation type="journal article" date="2021" name="Front. Plant Sci.">
        <title>Chromosome-Scale Genome Assembly for Chinese Sour Jujube and Insights Into Its Genome Evolution and Domestication Signature.</title>
        <authorList>
            <person name="Shen L.-Y."/>
            <person name="Luo H."/>
            <person name="Wang X.-L."/>
            <person name="Wang X.-M."/>
            <person name="Qiu X.-J."/>
            <person name="Liu H."/>
            <person name="Zhou S.-S."/>
            <person name="Jia K.-H."/>
            <person name="Nie S."/>
            <person name="Bao Y.-T."/>
            <person name="Zhang R.-G."/>
            <person name="Yun Q.-Z."/>
            <person name="Chai Y.-H."/>
            <person name="Lu J.-Y."/>
            <person name="Li Y."/>
            <person name="Zhao S.-W."/>
            <person name="Mao J.-F."/>
            <person name="Jia S.-G."/>
            <person name="Mao Y.-M."/>
        </authorList>
    </citation>
    <scope>NUCLEOTIDE SEQUENCE</scope>
    <source>
        <strain evidence="5">AT0</strain>
        <tissue evidence="5">Leaf</tissue>
    </source>
</reference>
<protein>
    <recommendedName>
        <fullName evidence="4">Calponin-homology (CH) domain-containing protein</fullName>
    </recommendedName>
</protein>
<dbReference type="EMBL" id="JAEACU010000012">
    <property type="protein sequence ID" value="KAH7511899.1"/>
    <property type="molecule type" value="Genomic_DNA"/>
</dbReference>
<dbReference type="PANTHER" id="PTHR19961:SF79">
    <property type="entry name" value="FIMBRIN-5"/>
    <property type="match status" value="1"/>
</dbReference>
<comment type="caution">
    <text evidence="5">The sequence shown here is derived from an EMBL/GenBank/DDBJ whole genome shotgun (WGS) entry which is preliminary data.</text>
</comment>
<dbReference type="GO" id="GO:0032432">
    <property type="term" value="C:actin filament bundle"/>
    <property type="evidence" value="ECO:0007669"/>
    <property type="project" value="TreeGrafter"/>
</dbReference>
<comment type="subunit">
    <text evidence="1">Interacts with F-actin.</text>
</comment>
<evidence type="ECO:0000256" key="3">
    <source>
        <dbReference type="ARBA" id="ARBA00023203"/>
    </source>
</evidence>